<organism evidence="7 8">
    <name type="scientific">Sphingopyxis italica</name>
    <dbReference type="NCBI Taxonomy" id="1129133"/>
    <lineage>
        <taxon>Bacteria</taxon>
        <taxon>Pseudomonadati</taxon>
        <taxon>Pseudomonadota</taxon>
        <taxon>Alphaproteobacteria</taxon>
        <taxon>Sphingomonadales</taxon>
        <taxon>Sphingomonadaceae</taxon>
        <taxon>Sphingopyxis</taxon>
    </lineage>
</organism>
<evidence type="ECO:0000313" key="7">
    <source>
        <dbReference type="EMBL" id="NJB89925.1"/>
    </source>
</evidence>
<dbReference type="AlphaFoldDB" id="A0A7X5XRH4"/>
<keyword evidence="3 5" id="KW-1133">Transmembrane helix</keyword>
<dbReference type="EMBL" id="JAATIT010000002">
    <property type="protein sequence ID" value="NJB89925.1"/>
    <property type="molecule type" value="Genomic_DNA"/>
</dbReference>
<protein>
    <submittedName>
        <fullName evidence="7">Uncharacterized membrane protein YozB (DUF420 family)</fullName>
    </submittedName>
</protein>
<gene>
    <name evidence="7" type="ORF">GGR90_002100</name>
</gene>
<name>A0A7X5XRH4_9SPHN</name>
<dbReference type="Pfam" id="PF04932">
    <property type="entry name" value="Wzy_C"/>
    <property type="match status" value="1"/>
</dbReference>
<dbReference type="RefSeq" id="WP_167921375.1">
    <property type="nucleotide sequence ID" value="NZ_JAATIT010000002.1"/>
</dbReference>
<comment type="subcellular location">
    <subcellularLocation>
        <location evidence="1">Membrane</location>
        <topology evidence="1">Multi-pass membrane protein</topology>
    </subcellularLocation>
</comment>
<evidence type="ECO:0000259" key="6">
    <source>
        <dbReference type="Pfam" id="PF04932"/>
    </source>
</evidence>
<dbReference type="PANTHER" id="PTHR37422">
    <property type="entry name" value="TEICHURONIC ACID BIOSYNTHESIS PROTEIN TUAE"/>
    <property type="match status" value="1"/>
</dbReference>
<keyword evidence="2 5" id="KW-0812">Transmembrane</keyword>
<dbReference type="InterPro" id="IPR007016">
    <property type="entry name" value="O-antigen_ligase-rel_domated"/>
</dbReference>
<feature type="transmembrane region" description="Helical" evidence="5">
    <location>
        <begin position="363"/>
        <end position="386"/>
    </location>
</feature>
<keyword evidence="4 5" id="KW-0472">Membrane</keyword>
<feature type="transmembrane region" description="Helical" evidence="5">
    <location>
        <begin position="275"/>
        <end position="294"/>
    </location>
</feature>
<evidence type="ECO:0000256" key="5">
    <source>
        <dbReference type="SAM" id="Phobius"/>
    </source>
</evidence>
<feature type="transmembrane region" description="Helical" evidence="5">
    <location>
        <begin position="407"/>
        <end position="424"/>
    </location>
</feature>
<evidence type="ECO:0000256" key="4">
    <source>
        <dbReference type="ARBA" id="ARBA00023136"/>
    </source>
</evidence>
<feature type="transmembrane region" description="Helical" evidence="5">
    <location>
        <begin position="235"/>
        <end position="255"/>
    </location>
</feature>
<dbReference type="InterPro" id="IPR051533">
    <property type="entry name" value="WaaL-like"/>
</dbReference>
<proteinExistence type="predicted"/>
<feature type="transmembrane region" description="Helical" evidence="5">
    <location>
        <begin position="210"/>
        <end position="229"/>
    </location>
</feature>
<evidence type="ECO:0000256" key="3">
    <source>
        <dbReference type="ARBA" id="ARBA00022989"/>
    </source>
</evidence>
<dbReference type="PANTHER" id="PTHR37422:SF13">
    <property type="entry name" value="LIPOPOLYSACCHARIDE BIOSYNTHESIS PROTEIN PA4999-RELATED"/>
    <property type="match status" value="1"/>
</dbReference>
<dbReference type="Proteomes" id="UP000535078">
    <property type="component" value="Unassembled WGS sequence"/>
</dbReference>
<accession>A0A7X5XRH4</accession>
<dbReference type="GO" id="GO:0016020">
    <property type="term" value="C:membrane"/>
    <property type="evidence" value="ECO:0007669"/>
    <property type="project" value="UniProtKB-SubCell"/>
</dbReference>
<feature type="transmembrane region" description="Helical" evidence="5">
    <location>
        <begin position="108"/>
        <end position="128"/>
    </location>
</feature>
<keyword evidence="8" id="KW-1185">Reference proteome</keyword>
<feature type="transmembrane region" description="Helical" evidence="5">
    <location>
        <begin position="53"/>
        <end position="70"/>
    </location>
</feature>
<evidence type="ECO:0000256" key="2">
    <source>
        <dbReference type="ARBA" id="ARBA00022692"/>
    </source>
</evidence>
<reference evidence="7 8" key="1">
    <citation type="submission" date="2020-03" db="EMBL/GenBank/DDBJ databases">
        <title>Genomic Encyclopedia of Type Strains, Phase IV (KMG-IV): sequencing the most valuable type-strain genomes for metagenomic binning, comparative biology and taxonomic classification.</title>
        <authorList>
            <person name="Goeker M."/>
        </authorList>
    </citation>
    <scope>NUCLEOTIDE SEQUENCE [LARGE SCALE GENOMIC DNA]</scope>
    <source>
        <strain evidence="7 8">DSM 25229</strain>
    </source>
</reference>
<feature type="transmembrane region" description="Helical" evidence="5">
    <location>
        <begin position="25"/>
        <end position="41"/>
    </location>
</feature>
<comment type="caution">
    <text evidence="7">The sequence shown here is derived from an EMBL/GenBank/DDBJ whole genome shotgun (WGS) entry which is preliminary data.</text>
</comment>
<feature type="transmembrane region" description="Helical" evidence="5">
    <location>
        <begin position="181"/>
        <end position="198"/>
    </location>
</feature>
<feature type="transmembrane region" description="Helical" evidence="5">
    <location>
        <begin position="135"/>
        <end position="155"/>
    </location>
</feature>
<evidence type="ECO:0000256" key="1">
    <source>
        <dbReference type="ARBA" id="ARBA00004141"/>
    </source>
</evidence>
<feature type="domain" description="O-antigen ligase-related" evidence="6">
    <location>
        <begin position="218"/>
        <end position="377"/>
    </location>
</feature>
<evidence type="ECO:0000313" key="8">
    <source>
        <dbReference type="Proteomes" id="UP000535078"/>
    </source>
</evidence>
<sequence length="454" mass="49407">MPVIFLVLVFLMGGGSRSDVSSLPLLRGFSVVIAAWALLKLEPADWRRIRVPMALLVLLTAWMAVQLIPLPPSTWHALPGREFTAQIDALLGQSELWRPLSLTPGQTWNALLGMTVLFAGLLVAARLGADDYPRVMFAIVLLGCASALLGFLQVLGGSGSPAYLYRITNDGAMVGLFSNRNHHAIFLSCVTLVAAMLLRDELMRKRKRAAIRAGLLTAIIFLTICTVLIGSRAGLVATVITFVVSYAIVLTAWLAKGGHPRAEEPRHRFLSGRRLVLALPPVLLALSVAVVLTLSNRVTSVTRLAGEAVADDMRILAWPTIETMIGKFWLLGSGFGSFPDVYRIFEPDALLQPSYFNHAHNDWAELIITGGLPFALLTLAGLFWLVRRIMAQGARNLVKGYRGDLRLPVAIILGVLMMASFVDYPLRVPSLQVFAILMTVLLCCPPAASRTGPE</sequence>